<evidence type="ECO:0000313" key="7">
    <source>
        <dbReference type="EMBL" id="KAF2707276.1"/>
    </source>
</evidence>
<reference evidence="7" key="1">
    <citation type="journal article" date="2020" name="Stud. Mycol.">
        <title>101 Dothideomycetes genomes: a test case for predicting lifestyles and emergence of pathogens.</title>
        <authorList>
            <person name="Haridas S."/>
            <person name="Albert R."/>
            <person name="Binder M."/>
            <person name="Bloem J."/>
            <person name="Labutti K."/>
            <person name="Salamov A."/>
            <person name="Andreopoulos B."/>
            <person name="Baker S."/>
            <person name="Barry K."/>
            <person name="Bills G."/>
            <person name="Bluhm B."/>
            <person name="Cannon C."/>
            <person name="Castanera R."/>
            <person name="Culley D."/>
            <person name="Daum C."/>
            <person name="Ezra D."/>
            <person name="Gonzalez J."/>
            <person name="Henrissat B."/>
            <person name="Kuo A."/>
            <person name="Liang C."/>
            <person name="Lipzen A."/>
            <person name="Lutzoni F."/>
            <person name="Magnuson J."/>
            <person name="Mondo S."/>
            <person name="Nolan M."/>
            <person name="Ohm R."/>
            <person name="Pangilinan J."/>
            <person name="Park H.-J."/>
            <person name="Ramirez L."/>
            <person name="Alfaro M."/>
            <person name="Sun H."/>
            <person name="Tritt A."/>
            <person name="Yoshinaga Y."/>
            <person name="Zwiers L.-H."/>
            <person name="Turgeon B."/>
            <person name="Goodwin S."/>
            <person name="Spatafora J."/>
            <person name="Crous P."/>
            <person name="Grigoriev I."/>
        </authorList>
    </citation>
    <scope>NUCLEOTIDE SEQUENCE</scope>
    <source>
        <strain evidence="7">CBS 279.74</strain>
    </source>
</reference>
<dbReference type="Pfam" id="PF01336">
    <property type="entry name" value="tRNA_anti-codon"/>
    <property type="match status" value="1"/>
</dbReference>
<evidence type="ECO:0000259" key="6">
    <source>
        <dbReference type="PROSITE" id="PS50862"/>
    </source>
</evidence>
<dbReference type="InterPro" id="IPR004365">
    <property type="entry name" value="NA-bd_OB_tRNA"/>
</dbReference>
<evidence type="ECO:0000256" key="2">
    <source>
        <dbReference type="ARBA" id="ARBA00022741"/>
    </source>
</evidence>
<dbReference type="SUPFAM" id="SSF55681">
    <property type="entry name" value="Class II aaRS and biotin synthetases"/>
    <property type="match status" value="1"/>
</dbReference>
<dbReference type="AlphaFoldDB" id="A0A6G1K333"/>
<evidence type="ECO:0000256" key="3">
    <source>
        <dbReference type="ARBA" id="ARBA00022840"/>
    </source>
</evidence>
<dbReference type="GO" id="GO:0005524">
    <property type="term" value="F:ATP binding"/>
    <property type="evidence" value="ECO:0007669"/>
    <property type="project" value="UniProtKB-KW"/>
</dbReference>
<dbReference type="Pfam" id="PF00152">
    <property type="entry name" value="tRNA-synt_2"/>
    <property type="match status" value="1"/>
</dbReference>
<dbReference type="Proteomes" id="UP000799428">
    <property type="component" value="Unassembled WGS sequence"/>
</dbReference>
<organism evidence="7 8">
    <name type="scientific">Pleomassaria siparia CBS 279.74</name>
    <dbReference type="NCBI Taxonomy" id="1314801"/>
    <lineage>
        <taxon>Eukaryota</taxon>
        <taxon>Fungi</taxon>
        <taxon>Dikarya</taxon>
        <taxon>Ascomycota</taxon>
        <taxon>Pezizomycotina</taxon>
        <taxon>Dothideomycetes</taxon>
        <taxon>Pleosporomycetidae</taxon>
        <taxon>Pleosporales</taxon>
        <taxon>Pleomassariaceae</taxon>
        <taxon>Pleomassaria</taxon>
    </lineage>
</organism>
<evidence type="ECO:0000313" key="8">
    <source>
        <dbReference type="Proteomes" id="UP000799428"/>
    </source>
</evidence>
<dbReference type="InterPro" id="IPR045864">
    <property type="entry name" value="aa-tRNA-synth_II/BPL/LPL"/>
</dbReference>
<proteinExistence type="predicted"/>
<name>A0A6G1K333_9PLEO</name>
<evidence type="ECO:0000256" key="4">
    <source>
        <dbReference type="ARBA" id="ARBA00023146"/>
    </source>
</evidence>
<dbReference type="GO" id="GO:0070154">
    <property type="term" value="P:mitochondrial lysyl-tRNA aminoacylation"/>
    <property type="evidence" value="ECO:0007669"/>
    <property type="project" value="TreeGrafter"/>
</dbReference>
<dbReference type="InterPro" id="IPR006195">
    <property type="entry name" value="aa-tRNA-synth_II"/>
</dbReference>
<dbReference type="GO" id="GO:0000049">
    <property type="term" value="F:tRNA binding"/>
    <property type="evidence" value="ECO:0007669"/>
    <property type="project" value="TreeGrafter"/>
</dbReference>
<dbReference type="FunFam" id="3.30.930.10:FF:000094">
    <property type="entry name" value="Lysine--tRNA ligase, mitochondrial"/>
    <property type="match status" value="1"/>
</dbReference>
<protein>
    <recommendedName>
        <fullName evidence="5">Lysyl-tRNA synthetase</fullName>
    </recommendedName>
</protein>
<dbReference type="PANTHER" id="PTHR42918">
    <property type="entry name" value="LYSYL-TRNA SYNTHETASE"/>
    <property type="match status" value="1"/>
</dbReference>
<accession>A0A6G1K333</accession>
<dbReference type="Gene3D" id="3.30.930.10">
    <property type="entry name" value="Bira Bifunctional Protein, Domain 2"/>
    <property type="match status" value="1"/>
</dbReference>
<dbReference type="EMBL" id="MU005774">
    <property type="protein sequence ID" value="KAF2707276.1"/>
    <property type="molecule type" value="Genomic_DNA"/>
</dbReference>
<dbReference type="OrthoDB" id="21243at2759"/>
<dbReference type="GO" id="GO:0004824">
    <property type="term" value="F:lysine-tRNA ligase activity"/>
    <property type="evidence" value="ECO:0007669"/>
    <property type="project" value="InterPro"/>
</dbReference>
<keyword evidence="3" id="KW-0067">ATP-binding</keyword>
<dbReference type="PROSITE" id="PS50862">
    <property type="entry name" value="AA_TRNA_LIGASE_II"/>
    <property type="match status" value="1"/>
</dbReference>
<dbReference type="SUPFAM" id="SSF50249">
    <property type="entry name" value="Nucleic acid-binding proteins"/>
    <property type="match status" value="1"/>
</dbReference>
<sequence length="624" mass="70392">MSSVIPTRSRTDGRAAAPQQFCRNSWVRDHRLQQEICGRVQVSEYTLLQLTNSTRHDTTRHDTIFHSMSRVSLPFLRPCLSRGFQPIARPEHAHVYQSIQRRFAQTASNDAYTGPHDVEKQKRLDQLRKMQPLSDYHPRLEHRPGVKKMSTREFQTTYSSLQNTNPTVVSLLGRVTSVRLLGSKLMFLDIERDGERLQAMIDLKKLILGHGCLEDSFKSFKKVVRNGDWVAVTGNPTRTSSGELSLLVAEIPQIVAPCLHHIPEKIDNAETLARRPHVHQLTSDEPAEILKLRALIYEYIRAWFKDSGFLEVETPIFDVGAGGAIARPFETVANELSNIPVRLRIAPELNLKRLVVGGQDKIFEIGRVFRNEGVDNTHNPEFSICEFYEVGATLSSLIAKTEGLIQGLHMAIEEYREEKFSSLAAPTDVSFEAPFAQLPFIPTIEEAIGRKLPDLASENAATELLAMFEDLKISVPHNPTLPRLLDTLAEEYIEPLCKNPTFITQHPEALSPLSKSYVDDITGQRVASRVELFINGREYVNAYEEENSPFEQRRKFVQQVSLHAEGEGAVDESYLEVLEWGMPPTGGWGCGLDRFVMLFASKKRIADVLPFGTLRNVVSIAKTK</sequence>
<keyword evidence="4" id="KW-0030">Aminoacyl-tRNA synthetase</keyword>
<evidence type="ECO:0000256" key="1">
    <source>
        <dbReference type="ARBA" id="ARBA00022598"/>
    </source>
</evidence>
<dbReference type="InterPro" id="IPR044136">
    <property type="entry name" value="Lys-tRNA-ligase_II_N"/>
</dbReference>
<gene>
    <name evidence="7" type="ORF">K504DRAFT_53705</name>
</gene>
<dbReference type="CDD" id="cd04322">
    <property type="entry name" value="LysRS_N"/>
    <property type="match status" value="1"/>
</dbReference>
<keyword evidence="2" id="KW-0547">Nucleotide-binding</keyword>
<dbReference type="InterPro" id="IPR012340">
    <property type="entry name" value="NA-bd_OB-fold"/>
</dbReference>
<dbReference type="InterPro" id="IPR018149">
    <property type="entry name" value="Lys-tRNA-synth_II_C"/>
</dbReference>
<feature type="domain" description="Aminoacyl-transfer RNA synthetases class-II family profile" evidence="6">
    <location>
        <begin position="290"/>
        <end position="610"/>
    </location>
</feature>
<dbReference type="PANTHER" id="PTHR42918:SF5">
    <property type="entry name" value="LYSINE--TRNA LIGASE, MITOCHONDRIAL"/>
    <property type="match status" value="1"/>
</dbReference>
<dbReference type="PRINTS" id="PR00982">
    <property type="entry name" value="TRNASYNTHLYS"/>
</dbReference>
<dbReference type="Gene3D" id="2.40.50.140">
    <property type="entry name" value="Nucleic acid-binding proteins"/>
    <property type="match status" value="1"/>
</dbReference>
<keyword evidence="1" id="KW-0436">Ligase</keyword>
<keyword evidence="8" id="KW-1185">Reference proteome</keyword>
<dbReference type="GO" id="GO:0005739">
    <property type="term" value="C:mitochondrion"/>
    <property type="evidence" value="ECO:0007669"/>
    <property type="project" value="TreeGrafter"/>
</dbReference>
<dbReference type="InterPro" id="IPR004364">
    <property type="entry name" value="Aa-tRNA-synt_II"/>
</dbReference>
<evidence type="ECO:0000256" key="5">
    <source>
        <dbReference type="ARBA" id="ARBA00030563"/>
    </source>
</evidence>